<keyword evidence="4 6" id="KW-1133">Transmembrane helix</keyword>
<dbReference type="EMBL" id="FWXO01000001">
    <property type="protein sequence ID" value="SMC42135.1"/>
    <property type="molecule type" value="Genomic_DNA"/>
</dbReference>
<evidence type="ECO:0000256" key="6">
    <source>
        <dbReference type="SAM" id="Phobius"/>
    </source>
</evidence>
<evidence type="ECO:0000256" key="2">
    <source>
        <dbReference type="ARBA" id="ARBA00007375"/>
    </source>
</evidence>
<dbReference type="GO" id="GO:0016787">
    <property type="term" value="F:hydrolase activity"/>
    <property type="evidence" value="ECO:0007669"/>
    <property type="project" value="TreeGrafter"/>
</dbReference>
<dbReference type="STRING" id="504486.SAMN05660703_1030"/>
<evidence type="ECO:0000313" key="8">
    <source>
        <dbReference type="Proteomes" id="UP000192360"/>
    </source>
</evidence>
<dbReference type="InterPro" id="IPR012506">
    <property type="entry name" value="TMEM86B-like"/>
</dbReference>
<dbReference type="AlphaFoldDB" id="A0A1W1Z0Z8"/>
<evidence type="ECO:0000313" key="7">
    <source>
        <dbReference type="EMBL" id="SMC42135.1"/>
    </source>
</evidence>
<reference evidence="7 8" key="1">
    <citation type="submission" date="2017-04" db="EMBL/GenBank/DDBJ databases">
        <authorList>
            <person name="Afonso C.L."/>
            <person name="Miller P.J."/>
            <person name="Scott M.A."/>
            <person name="Spackman E."/>
            <person name="Goraichik I."/>
            <person name="Dimitrov K.M."/>
            <person name="Suarez D.L."/>
            <person name="Swayne D.E."/>
        </authorList>
    </citation>
    <scope>NUCLEOTIDE SEQUENCE [LARGE SCALE GENOMIC DNA]</scope>
    <source>
        <strain evidence="7 8">DSM 21164</strain>
    </source>
</reference>
<feature type="transmembrane region" description="Helical" evidence="6">
    <location>
        <begin position="60"/>
        <end position="93"/>
    </location>
</feature>
<sequence length="185" mass="21345">MKKSTQLYLITLSVVIAIIAVYTDNKMLHYIFKPVSTLLIILIPILFAKSNLGRYKNSILIGLVCCLVGDILLMFDSYFIFGLVSFLIGHAFFIYSFSIINGFAFKIKTLIPLLIIAGFVFINLKDHLGELLIPVLLYITCIVLMAWQAINLYVWKKGIWVFTNFDWSLFVFSIRFYFGLRKIYP</sequence>
<evidence type="ECO:0000256" key="3">
    <source>
        <dbReference type="ARBA" id="ARBA00022692"/>
    </source>
</evidence>
<evidence type="ECO:0000256" key="1">
    <source>
        <dbReference type="ARBA" id="ARBA00004141"/>
    </source>
</evidence>
<dbReference type="Pfam" id="PF07947">
    <property type="entry name" value="YhhN"/>
    <property type="match status" value="1"/>
</dbReference>
<feature type="transmembrane region" description="Helical" evidence="6">
    <location>
        <begin position="7"/>
        <end position="23"/>
    </location>
</feature>
<name>A0A1W1Z0Z8_9FLAO</name>
<dbReference type="OrthoDB" id="5651790at2"/>
<comment type="subcellular location">
    <subcellularLocation>
        <location evidence="1">Membrane</location>
        <topology evidence="1">Multi-pass membrane protein</topology>
    </subcellularLocation>
</comment>
<keyword evidence="8" id="KW-1185">Reference proteome</keyword>
<dbReference type="GO" id="GO:0016020">
    <property type="term" value="C:membrane"/>
    <property type="evidence" value="ECO:0007669"/>
    <property type="project" value="UniProtKB-SubCell"/>
</dbReference>
<dbReference type="Proteomes" id="UP000192360">
    <property type="component" value="Unassembled WGS sequence"/>
</dbReference>
<organism evidence="7 8">
    <name type="scientific">Cellulophaga tyrosinoxydans</name>
    <dbReference type="NCBI Taxonomy" id="504486"/>
    <lineage>
        <taxon>Bacteria</taxon>
        <taxon>Pseudomonadati</taxon>
        <taxon>Bacteroidota</taxon>
        <taxon>Flavobacteriia</taxon>
        <taxon>Flavobacteriales</taxon>
        <taxon>Flavobacteriaceae</taxon>
        <taxon>Cellulophaga</taxon>
    </lineage>
</organism>
<proteinExistence type="inferred from homology"/>
<dbReference type="RefSeq" id="WP_084060308.1">
    <property type="nucleotide sequence ID" value="NZ_FWXO01000001.1"/>
</dbReference>
<feature type="transmembrane region" description="Helical" evidence="6">
    <location>
        <begin position="131"/>
        <end position="153"/>
    </location>
</feature>
<accession>A0A1W1Z0Z8</accession>
<feature type="transmembrane region" description="Helical" evidence="6">
    <location>
        <begin position="159"/>
        <end position="178"/>
    </location>
</feature>
<dbReference type="PANTHER" id="PTHR31885:SF6">
    <property type="entry name" value="GH04784P"/>
    <property type="match status" value="1"/>
</dbReference>
<gene>
    <name evidence="7" type="ORF">SAMN05660703_1030</name>
</gene>
<evidence type="ECO:0000256" key="5">
    <source>
        <dbReference type="ARBA" id="ARBA00023136"/>
    </source>
</evidence>
<dbReference type="PANTHER" id="PTHR31885">
    <property type="entry name" value="GH04784P"/>
    <property type="match status" value="1"/>
</dbReference>
<feature type="transmembrane region" description="Helical" evidence="6">
    <location>
        <begin position="99"/>
        <end position="124"/>
    </location>
</feature>
<protein>
    <submittedName>
        <fullName evidence="7">Uncharacterized membrane protein YhhN</fullName>
    </submittedName>
</protein>
<feature type="transmembrane region" description="Helical" evidence="6">
    <location>
        <begin position="29"/>
        <end position="48"/>
    </location>
</feature>
<comment type="similarity">
    <text evidence="2">Belongs to the TMEM86 family.</text>
</comment>
<keyword evidence="3 6" id="KW-0812">Transmembrane</keyword>
<keyword evidence="5 6" id="KW-0472">Membrane</keyword>
<evidence type="ECO:0000256" key="4">
    <source>
        <dbReference type="ARBA" id="ARBA00022989"/>
    </source>
</evidence>